<sequence length="281" mass="31380">MITPSVPPSQPLPISTVQTSLRNLSTANSSLHSQFFGLITRISRADSWTSAEVESLREEFEVFTQLLWKAKDIAGNIRTAATDLQFPILNALSDTAASSSRKNDVLLQWKENLLQQAAHAKELPDDCGTLSNHLKALSESHYMQSGVQNERHAVLGTSKEGKHGVAHIIAHILTHLHQMTRIALHRIRKVPVCGSDLTHMHSMDPQAAESMDQLKPIRMGLDQLGNEMGIFVQIYDEIAKEVDELQTMVVSRPNLNMQCISALRERLEAYARVLEAYQKTL</sequence>
<protein>
    <submittedName>
        <fullName evidence="1">Uncharacterized protein</fullName>
    </submittedName>
</protein>
<dbReference type="EMBL" id="JASBNA010000031">
    <property type="protein sequence ID" value="KAK7683302.1"/>
    <property type="molecule type" value="Genomic_DNA"/>
</dbReference>
<name>A0AAW0FT80_9APHY</name>
<gene>
    <name evidence="1" type="ORF">QCA50_013564</name>
</gene>
<organism evidence="1 2">
    <name type="scientific">Cerrena zonata</name>
    <dbReference type="NCBI Taxonomy" id="2478898"/>
    <lineage>
        <taxon>Eukaryota</taxon>
        <taxon>Fungi</taxon>
        <taxon>Dikarya</taxon>
        <taxon>Basidiomycota</taxon>
        <taxon>Agaricomycotina</taxon>
        <taxon>Agaricomycetes</taxon>
        <taxon>Polyporales</taxon>
        <taxon>Cerrenaceae</taxon>
        <taxon>Cerrena</taxon>
    </lineage>
</organism>
<comment type="caution">
    <text evidence="1">The sequence shown here is derived from an EMBL/GenBank/DDBJ whole genome shotgun (WGS) entry which is preliminary data.</text>
</comment>
<accession>A0AAW0FT80</accession>
<reference evidence="1 2" key="1">
    <citation type="submission" date="2022-09" db="EMBL/GenBank/DDBJ databases">
        <authorList>
            <person name="Palmer J.M."/>
        </authorList>
    </citation>
    <scope>NUCLEOTIDE SEQUENCE [LARGE SCALE GENOMIC DNA]</scope>
    <source>
        <strain evidence="1 2">DSM 7382</strain>
    </source>
</reference>
<dbReference type="AlphaFoldDB" id="A0AAW0FT80"/>
<proteinExistence type="predicted"/>
<dbReference type="Proteomes" id="UP001385951">
    <property type="component" value="Unassembled WGS sequence"/>
</dbReference>
<evidence type="ECO:0000313" key="2">
    <source>
        <dbReference type="Proteomes" id="UP001385951"/>
    </source>
</evidence>
<evidence type="ECO:0000313" key="1">
    <source>
        <dbReference type="EMBL" id="KAK7683302.1"/>
    </source>
</evidence>
<keyword evidence="2" id="KW-1185">Reference proteome</keyword>